<keyword evidence="1" id="KW-0808">Transferase</keyword>
<dbReference type="RefSeq" id="WP_368505116.1">
    <property type="nucleotide sequence ID" value="NZ_CP162551.1"/>
</dbReference>
<dbReference type="InterPro" id="IPR000182">
    <property type="entry name" value="GNAT_dom"/>
</dbReference>
<dbReference type="Gene3D" id="3.40.630.30">
    <property type="match status" value="1"/>
</dbReference>
<evidence type="ECO:0000259" key="3">
    <source>
        <dbReference type="PROSITE" id="PS51186"/>
    </source>
</evidence>
<keyword evidence="2" id="KW-0012">Acyltransferase</keyword>
<sequence>MKMLIRKAVMKDITDIQKVAKETWNDTYEGIIPRVIQDRFIASAYSDENLERRITKSLFLVATVNDSVIGFANFFSKQTEAVLGAIYIDPSEHGKGIGSELLFTGIKELNGITRVLVEVETGNEGGVAFYQAKGFYFVEEYDDHFDGHVLKTKRMALDL</sequence>
<dbReference type="InterPro" id="IPR016181">
    <property type="entry name" value="Acyl_CoA_acyltransferase"/>
</dbReference>
<organism evidence="4">
    <name type="scientific">Alkalihalophilus sp. As8PL</name>
    <dbReference type="NCBI Taxonomy" id="3237103"/>
    <lineage>
        <taxon>Bacteria</taxon>
        <taxon>Bacillati</taxon>
        <taxon>Bacillota</taxon>
        <taxon>Bacilli</taxon>
        <taxon>Bacillales</taxon>
        <taxon>Bacillaceae</taxon>
        <taxon>Alkalihalophilus</taxon>
    </lineage>
</organism>
<proteinExistence type="predicted"/>
<evidence type="ECO:0000313" key="4">
    <source>
        <dbReference type="EMBL" id="XDI37788.1"/>
    </source>
</evidence>
<dbReference type="EMBL" id="CP162551">
    <property type="protein sequence ID" value="XDI37788.1"/>
    <property type="molecule type" value="Genomic_DNA"/>
</dbReference>
<dbReference type="PROSITE" id="PS51186">
    <property type="entry name" value="GNAT"/>
    <property type="match status" value="1"/>
</dbReference>
<reference evidence="4" key="1">
    <citation type="submission" date="2024-07" db="EMBL/GenBank/DDBJ databases">
        <title>Identification and characteristics of an arsenic-resistant bacterial isolate, which belongs to a novel species.</title>
        <authorList>
            <person name="Juszczyk A."/>
            <person name="Kowalczyk A."/>
            <person name="Was K."/>
            <person name="Kosowicz W."/>
            <person name="Budzyn A."/>
            <person name="Latowski D."/>
        </authorList>
    </citation>
    <scope>NUCLEOTIDE SEQUENCE</scope>
    <source>
        <strain evidence="4">As8PL</strain>
    </source>
</reference>
<dbReference type="PANTHER" id="PTHR43877:SF2">
    <property type="entry name" value="AMINOALKYLPHOSPHONATE N-ACETYLTRANSFERASE-RELATED"/>
    <property type="match status" value="1"/>
</dbReference>
<gene>
    <name evidence="4" type="ORF">AB3N04_05565</name>
</gene>
<accession>A0AB39BVF8</accession>
<dbReference type="SUPFAM" id="SSF55729">
    <property type="entry name" value="Acyl-CoA N-acyltransferases (Nat)"/>
    <property type="match status" value="1"/>
</dbReference>
<dbReference type="InterPro" id="IPR050832">
    <property type="entry name" value="Bact_Acetyltransf"/>
</dbReference>
<name>A0AB39BVF8_9BACI</name>
<evidence type="ECO:0000256" key="2">
    <source>
        <dbReference type="ARBA" id="ARBA00023315"/>
    </source>
</evidence>
<dbReference type="PANTHER" id="PTHR43877">
    <property type="entry name" value="AMINOALKYLPHOSPHONATE N-ACETYLTRANSFERASE-RELATED-RELATED"/>
    <property type="match status" value="1"/>
</dbReference>
<dbReference type="Pfam" id="PF00583">
    <property type="entry name" value="Acetyltransf_1"/>
    <property type="match status" value="1"/>
</dbReference>
<feature type="domain" description="N-acetyltransferase" evidence="3">
    <location>
        <begin position="3"/>
        <end position="156"/>
    </location>
</feature>
<protein>
    <submittedName>
        <fullName evidence="4">N-acetyltransferase family protein</fullName>
    </submittedName>
</protein>
<evidence type="ECO:0000256" key="1">
    <source>
        <dbReference type="ARBA" id="ARBA00022679"/>
    </source>
</evidence>
<dbReference type="CDD" id="cd04301">
    <property type="entry name" value="NAT_SF"/>
    <property type="match status" value="1"/>
</dbReference>
<dbReference type="AlphaFoldDB" id="A0AB39BVF8"/>
<dbReference type="GO" id="GO:0016747">
    <property type="term" value="F:acyltransferase activity, transferring groups other than amino-acyl groups"/>
    <property type="evidence" value="ECO:0007669"/>
    <property type="project" value="InterPro"/>
</dbReference>